<evidence type="ECO:0000256" key="3">
    <source>
        <dbReference type="PROSITE-ProRule" id="PRU00110"/>
    </source>
</evidence>
<dbReference type="HOGENOM" id="CLU_414414_0_0_12"/>
<dbReference type="RefSeq" id="WP_014455897.1">
    <property type="nucleotide sequence ID" value="NC_017098.1"/>
</dbReference>
<comment type="catalytic activity">
    <reaction evidence="1">
        <text>ATP + protein L-histidine = ADP + protein N-phospho-L-histidine.</text>
        <dbReference type="EC" id="2.7.13.3"/>
    </reaction>
</comment>
<keyword evidence="8" id="KW-1185">Reference proteome</keyword>
<keyword evidence="7" id="KW-0808">Transferase</keyword>
<sequence>MSNPRNTGSHGLLYNLLTSGTFDSYEISQRSRIIFLNTVIFVGVFTLTLFSAISFSNGNLPLGLSTTSVALVLIFGFIFIRLTHRFVVGDYIASQSIFLLYCYLYLSGGEQGSGVLWLFSYPLIALFLHRIRTGSLLSGLLFVIMLLGLFHPGIGSWDFQLQYGMRIIGSYLFIYIFGLIYEMVREATQRSLAETNTELSRIASELSQEKIQSDAIFKNVQEGIFVMDDQFRVLPTYSSFLESLLETDSIDGESLPDLIGGYLTPRNAESLRDYLPMLLNDSLNPDLIQDINPLEEVQLGIPVGDGDLRQKTLQFRFIPMKTGADQQQILTVVYDVTARAELAARMSAEQHRHQRDMETLFQVLHVDPQLMAEFIEDTEQELDSINALLRNKQLSIPETLTAIFQSMHSIKGNALLLGLEELGITLHHLEQHIKDIQELANPDWRDLLQLTADLGEIQQAIEDTSAIIQKLVTFQTASAEAGLSQAGLLERAIRRIAERESSLAGCPATISFFGFELLTDRLRRPIRDILIQLIRNSFAHGLESPEERQRVGKPETAVLQISLQKTGSALTLRYRDDGRGLDPDRIRAKATRLLPEKAGLPDTEIIRLVFHPRFSTAEDTDLSAGQGVGLAFVHARTAELGGHIRIYNKPGIGFQLVITVPG</sequence>
<evidence type="ECO:0000313" key="8">
    <source>
        <dbReference type="Proteomes" id="UP000007383"/>
    </source>
</evidence>
<dbReference type="InterPro" id="IPR036890">
    <property type="entry name" value="HATPase_C_sf"/>
</dbReference>
<dbReference type="PROSITE" id="PS50894">
    <property type="entry name" value="HPT"/>
    <property type="match status" value="1"/>
</dbReference>
<dbReference type="InterPro" id="IPR051315">
    <property type="entry name" value="Bact_Chemotaxis_CheA"/>
</dbReference>
<evidence type="ECO:0000259" key="6">
    <source>
        <dbReference type="PROSITE" id="PS50894"/>
    </source>
</evidence>
<feature type="domain" description="HPt" evidence="6">
    <location>
        <begin position="363"/>
        <end position="465"/>
    </location>
</feature>
<dbReference type="OrthoDB" id="9146932at2"/>
<dbReference type="PATRIC" id="fig|889378.3.peg.1848"/>
<dbReference type="Proteomes" id="UP000007383">
    <property type="component" value="Chromosome"/>
</dbReference>
<dbReference type="GO" id="GO:0000155">
    <property type="term" value="F:phosphorelay sensor kinase activity"/>
    <property type="evidence" value="ECO:0007669"/>
    <property type="project" value="UniProtKB-ARBA"/>
</dbReference>
<keyword evidence="4" id="KW-0812">Transmembrane</keyword>
<keyword evidence="7" id="KW-0418">Kinase</keyword>
<dbReference type="Gene3D" id="1.20.120.160">
    <property type="entry name" value="HPT domain"/>
    <property type="match status" value="1"/>
</dbReference>
<feature type="transmembrane region" description="Helical" evidence="4">
    <location>
        <begin position="62"/>
        <end position="80"/>
    </location>
</feature>
<dbReference type="SUPFAM" id="SSF55874">
    <property type="entry name" value="ATPase domain of HSP90 chaperone/DNA topoisomerase II/histidine kinase"/>
    <property type="match status" value="1"/>
</dbReference>
<evidence type="ECO:0000259" key="5">
    <source>
        <dbReference type="PROSITE" id="PS50109"/>
    </source>
</evidence>
<organism evidence="7 8">
    <name type="scientific">Spirochaeta africana (strain ATCC 700263 / DSM 8902 / Z-7692)</name>
    <dbReference type="NCBI Taxonomy" id="889378"/>
    <lineage>
        <taxon>Bacteria</taxon>
        <taxon>Pseudomonadati</taxon>
        <taxon>Spirochaetota</taxon>
        <taxon>Spirochaetia</taxon>
        <taxon>Spirochaetales</taxon>
        <taxon>Spirochaetaceae</taxon>
        <taxon>Spirochaeta</taxon>
    </lineage>
</organism>
<dbReference type="STRING" id="889378.Spiaf_1857"/>
<dbReference type="InterPro" id="IPR005467">
    <property type="entry name" value="His_kinase_dom"/>
</dbReference>
<feature type="domain" description="Histidine kinase" evidence="5">
    <location>
        <begin position="530"/>
        <end position="662"/>
    </location>
</feature>
<name>H9UK71_SPIAZ</name>
<dbReference type="PANTHER" id="PTHR43395">
    <property type="entry name" value="SENSOR HISTIDINE KINASE CHEA"/>
    <property type="match status" value="1"/>
</dbReference>
<dbReference type="InterPro" id="IPR003594">
    <property type="entry name" value="HATPase_dom"/>
</dbReference>
<protein>
    <recommendedName>
        <fullName evidence="2">histidine kinase</fullName>
        <ecNumber evidence="2">2.7.13.3</ecNumber>
    </recommendedName>
</protein>
<feature type="transmembrane region" description="Helical" evidence="4">
    <location>
        <begin position="163"/>
        <end position="181"/>
    </location>
</feature>
<dbReference type="PROSITE" id="PS50109">
    <property type="entry name" value="HIS_KIN"/>
    <property type="match status" value="1"/>
</dbReference>
<evidence type="ECO:0000313" key="7">
    <source>
        <dbReference type="EMBL" id="AFG37914.1"/>
    </source>
</evidence>
<evidence type="ECO:0000256" key="2">
    <source>
        <dbReference type="ARBA" id="ARBA00012438"/>
    </source>
</evidence>
<proteinExistence type="predicted"/>
<dbReference type="SUPFAM" id="SSF47226">
    <property type="entry name" value="Histidine-containing phosphotransfer domain, HPT domain"/>
    <property type="match status" value="1"/>
</dbReference>
<feature type="transmembrane region" description="Helical" evidence="4">
    <location>
        <begin position="136"/>
        <end position="157"/>
    </location>
</feature>
<dbReference type="EC" id="2.7.13.3" evidence="2"/>
<dbReference type="InterPro" id="IPR008207">
    <property type="entry name" value="Sig_transdc_His_kin_Hpt_dom"/>
</dbReference>
<dbReference type="AlphaFoldDB" id="H9UK71"/>
<gene>
    <name evidence="7" type="ordered locus">Spiaf_1857</name>
</gene>
<evidence type="ECO:0000256" key="1">
    <source>
        <dbReference type="ARBA" id="ARBA00000085"/>
    </source>
</evidence>
<evidence type="ECO:0000256" key="4">
    <source>
        <dbReference type="SAM" id="Phobius"/>
    </source>
</evidence>
<dbReference type="InterPro" id="IPR036641">
    <property type="entry name" value="HPT_dom_sf"/>
</dbReference>
<dbReference type="Pfam" id="PF02518">
    <property type="entry name" value="HATPase_c"/>
    <property type="match status" value="1"/>
</dbReference>
<dbReference type="PRINTS" id="PR00344">
    <property type="entry name" value="BCTRLSENSOR"/>
</dbReference>
<reference evidence="8" key="1">
    <citation type="journal article" date="2013" name="Stand. Genomic Sci.">
        <title>Complete genome sequence of the halophilic bacterium Spirochaeta africana type strain (Z-7692(T)) from the alkaline Lake Magadi in the East African Rift.</title>
        <authorList>
            <person name="Liolos K."/>
            <person name="Abt B."/>
            <person name="Scheuner C."/>
            <person name="Teshima H."/>
            <person name="Held B."/>
            <person name="Lapidus A."/>
            <person name="Nolan M."/>
            <person name="Lucas S."/>
            <person name="Deshpande S."/>
            <person name="Cheng J.F."/>
            <person name="Tapia R."/>
            <person name="Goodwin L.A."/>
            <person name="Pitluck S."/>
            <person name="Pagani I."/>
            <person name="Ivanova N."/>
            <person name="Mavromatis K."/>
            <person name="Mikhailova N."/>
            <person name="Huntemann M."/>
            <person name="Pati A."/>
            <person name="Chen A."/>
            <person name="Palaniappan K."/>
            <person name="Land M."/>
            <person name="Rohde M."/>
            <person name="Tindall B.J."/>
            <person name="Detter J.C."/>
            <person name="Goker M."/>
            <person name="Bristow J."/>
            <person name="Eisen J.A."/>
            <person name="Markowitz V."/>
            <person name="Hugenholtz P."/>
            <person name="Woyke T."/>
            <person name="Klenk H.P."/>
            <person name="Kyrpides N.C."/>
        </authorList>
    </citation>
    <scope>NUCLEOTIDE SEQUENCE</scope>
    <source>
        <strain evidence="8">ATCC 700263 / DSM 8902 / Z-7692</strain>
    </source>
</reference>
<dbReference type="EMBL" id="CP003282">
    <property type="protein sequence ID" value="AFG37914.1"/>
    <property type="molecule type" value="Genomic_DNA"/>
</dbReference>
<dbReference type="InterPro" id="IPR004358">
    <property type="entry name" value="Sig_transdc_His_kin-like_C"/>
</dbReference>
<accession>H9UK71</accession>
<feature type="transmembrane region" description="Helical" evidence="4">
    <location>
        <begin position="34"/>
        <end position="56"/>
    </location>
</feature>
<dbReference type="Pfam" id="PF01627">
    <property type="entry name" value="Hpt"/>
    <property type="match status" value="1"/>
</dbReference>
<keyword evidence="3" id="KW-0597">Phosphoprotein</keyword>
<keyword evidence="4" id="KW-1133">Transmembrane helix</keyword>
<dbReference type="SMART" id="SM00387">
    <property type="entry name" value="HATPase_c"/>
    <property type="match status" value="1"/>
</dbReference>
<dbReference type="KEGG" id="sfc:Spiaf_1857"/>
<feature type="modified residue" description="Phosphohistidine" evidence="3">
    <location>
        <position position="408"/>
    </location>
</feature>
<dbReference type="Gene3D" id="3.30.565.10">
    <property type="entry name" value="Histidine kinase-like ATPase, C-terminal domain"/>
    <property type="match status" value="1"/>
</dbReference>
<dbReference type="eggNOG" id="COG0643">
    <property type="taxonomic scope" value="Bacteria"/>
</dbReference>
<keyword evidence="4" id="KW-0472">Membrane</keyword>
<dbReference type="PANTHER" id="PTHR43395:SF10">
    <property type="entry name" value="CHEMOTAXIS PROTEIN CHEA"/>
    <property type="match status" value="1"/>
</dbReference>